<evidence type="ECO:0000256" key="1">
    <source>
        <dbReference type="ARBA" id="ARBA00006235"/>
    </source>
</evidence>
<keyword evidence="5" id="KW-1185">Reference proteome</keyword>
<dbReference type="Proteomes" id="UP000440578">
    <property type="component" value="Unassembled WGS sequence"/>
</dbReference>
<keyword evidence="2" id="KW-0732">Signal</keyword>
<dbReference type="PANTHER" id="PTHR10760:SF2">
    <property type="entry name" value="LD13476P-RELATED"/>
    <property type="match status" value="1"/>
</dbReference>
<organism evidence="4 5">
    <name type="scientific">Amphibalanus amphitrite</name>
    <name type="common">Striped barnacle</name>
    <name type="synonym">Balanus amphitrite</name>
    <dbReference type="NCBI Taxonomy" id="1232801"/>
    <lineage>
        <taxon>Eukaryota</taxon>
        <taxon>Metazoa</taxon>
        <taxon>Ecdysozoa</taxon>
        <taxon>Arthropoda</taxon>
        <taxon>Crustacea</taxon>
        <taxon>Multicrustacea</taxon>
        <taxon>Cirripedia</taxon>
        <taxon>Thoracica</taxon>
        <taxon>Thoracicalcarea</taxon>
        <taxon>Balanomorpha</taxon>
        <taxon>Balanoidea</taxon>
        <taxon>Balanidae</taxon>
        <taxon>Amphibalaninae</taxon>
        <taxon>Amphibalanus</taxon>
    </lineage>
</organism>
<name>A0A6A4WX38_AMPAM</name>
<dbReference type="Pfam" id="PF06309">
    <property type="entry name" value="Torsin"/>
    <property type="match status" value="1"/>
</dbReference>
<dbReference type="GO" id="GO:0012505">
    <property type="term" value="C:endomembrane system"/>
    <property type="evidence" value="ECO:0007669"/>
    <property type="project" value="UniProtKB-ARBA"/>
</dbReference>
<dbReference type="EMBL" id="VIIS01000485">
    <property type="protein sequence ID" value="KAF0308434.1"/>
    <property type="molecule type" value="Genomic_DNA"/>
</dbReference>
<dbReference type="GO" id="GO:0016887">
    <property type="term" value="F:ATP hydrolysis activity"/>
    <property type="evidence" value="ECO:0007669"/>
    <property type="project" value="InterPro"/>
</dbReference>
<evidence type="ECO:0000259" key="3">
    <source>
        <dbReference type="Pfam" id="PF21376"/>
    </source>
</evidence>
<dbReference type="GO" id="GO:0005524">
    <property type="term" value="F:ATP binding"/>
    <property type="evidence" value="ECO:0007669"/>
    <property type="project" value="InterPro"/>
</dbReference>
<accession>A0A6A4WX38</accession>
<dbReference type="GO" id="GO:0005737">
    <property type="term" value="C:cytoplasm"/>
    <property type="evidence" value="ECO:0007669"/>
    <property type="project" value="UniProtKB-ARBA"/>
</dbReference>
<dbReference type="InterPro" id="IPR049337">
    <property type="entry name" value="TOR1A_C"/>
</dbReference>
<feature type="chain" id="PRO_5025593048" evidence="2">
    <location>
        <begin position="25"/>
        <end position="345"/>
    </location>
</feature>
<comment type="similarity">
    <text evidence="1">Belongs to the ClpA/ClpB family. Torsin subfamily.</text>
</comment>
<reference evidence="4 5" key="1">
    <citation type="submission" date="2019-07" db="EMBL/GenBank/DDBJ databases">
        <title>Draft genome assembly of a fouling barnacle, Amphibalanus amphitrite (Darwin, 1854): The first reference genome for Thecostraca.</title>
        <authorList>
            <person name="Kim W."/>
        </authorList>
    </citation>
    <scope>NUCLEOTIDE SEQUENCE [LARGE SCALE GENOMIC DNA]</scope>
    <source>
        <strain evidence="4">SNU_AA5</strain>
        <tissue evidence="4">Soma without cirri and trophi</tissue>
    </source>
</reference>
<evidence type="ECO:0000256" key="2">
    <source>
        <dbReference type="SAM" id="SignalP"/>
    </source>
</evidence>
<evidence type="ECO:0000313" key="5">
    <source>
        <dbReference type="Proteomes" id="UP000440578"/>
    </source>
</evidence>
<dbReference type="InterPro" id="IPR027417">
    <property type="entry name" value="P-loop_NTPase"/>
</dbReference>
<sequence length="345" mass="38417">MRRRGWALPGLLALLVAAVGPSAAIDPWSVAGAVGAIGGLSYVWESVRDTPLVRQVARSAPVRAVECTMRECCDEPYIRRSVPYLGDRLREVVHGQHLVAEVIPRVISNHLHDQRPRKPLVISMHGTTGVGKNHVSRVVAESLYQRGMQSRFVHLYVGSLDFPYSDEESIQRYSDTLRRAVLGNLTRCERSLFIFDEVDKMPPGVLSGIRSLMDFHGSLHGVDVAGAIFILLSNTGGLAINAFMLQQWRDGVARDQVTIAAFQPVMEKRAFSETGGLYKSDIHVRLCVLDELRRRGVSTGQEEAAQHVLRQVRFDTSEQVFARVGCKDVANKVNMVLDHSMFEEM</sequence>
<dbReference type="SUPFAM" id="SSF52540">
    <property type="entry name" value="P-loop containing nucleoside triphosphate hydrolases"/>
    <property type="match status" value="1"/>
</dbReference>
<dbReference type="InterPro" id="IPR001270">
    <property type="entry name" value="ClpA/B"/>
</dbReference>
<dbReference type="GO" id="GO:0071218">
    <property type="term" value="P:cellular response to misfolded protein"/>
    <property type="evidence" value="ECO:0007669"/>
    <property type="project" value="TreeGrafter"/>
</dbReference>
<dbReference type="Gene3D" id="3.40.50.300">
    <property type="entry name" value="P-loop containing nucleotide triphosphate hydrolases"/>
    <property type="match status" value="1"/>
</dbReference>
<dbReference type="AlphaFoldDB" id="A0A6A4WX38"/>
<dbReference type="PRINTS" id="PR00300">
    <property type="entry name" value="CLPPROTEASEA"/>
</dbReference>
<dbReference type="OrthoDB" id="19623at2759"/>
<protein>
    <submittedName>
        <fullName evidence="4">Torsin-1B</fullName>
    </submittedName>
</protein>
<feature type="signal peptide" evidence="2">
    <location>
        <begin position="1"/>
        <end position="24"/>
    </location>
</feature>
<feature type="domain" description="Torsin-1A C-terminal" evidence="3">
    <location>
        <begin position="283"/>
        <end position="333"/>
    </location>
</feature>
<evidence type="ECO:0000313" key="4">
    <source>
        <dbReference type="EMBL" id="KAF0308434.1"/>
    </source>
</evidence>
<proteinExistence type="inferred from homology"/>
<dbReference type="InterPro" id="IPR010448">
    <property type="entry name" value="Torsin"/>
</dbReference>
<gene>
    <name evidence="4" type="primary">Tor1b</name>
    <name evidence="4" type="ORF">FJT64_020325</name>
</gene>
<comment type="caution">
    <text evidence="4">The sequence shown here is derived from an EMBL/GenBank/DDBJ whole genome shotgun (WGS) entry which is preliminary data.</text>
</comment>
<dbReference type="PANTHER" id="PTHR10760">
    <property type="entry name" value="TORSIN"/>
    <property type="match status" value="1"/>
</dbReference>
<dbReference type="Pfam" id="PF21376">
    <property type="entry name" value="TOR1A_C"/>
    <property type="match status" value="1"/>
</dbReference>